<comment type="caution">
    <text evidence="1">The sequence shown here is derived from an EMBL/GenBank/DDBJ whole genome shotgun (WGS) entry which is preliminary data.</text>
</comment>
<organism evidence="1 2">
    <name type="scientific">Micromonospora zingiberis</name>
    <dbReference type="NCBI Taxonomy" id="2053011"/>
    <lineage>
        <taxon>Bacteria</taxon>
        <taxon>Bacillati</taxon>
        <taxon>Actinomycetota</taxon>
        <taxon>Actinomycetes</taxon>
        <taxon>Micromonosporales</taxon>
        <taxon>Micromonosporaceae</taxon>
        <taxon>Micromonospora</taxon>
    </lineage>
</organism>
<dbReference type="OrthoDB" id="3401751at2"/>
<name>A0A4R0GQD0_9ACTN</name>
<proteinExistence type="predicted"/>
<evidence type="ECO:0000313" key="1">
    <source>
        <dbReference type="EMBL" id="TCB97718.1"/>
    </source>
</evidence>
<reference evidence="1 2" key="1">
    <citation type="submission" date="2019-02" db="EMBL/GenBank/DDBJ databases">
        <title>Jishengella sp. nov., isolated from a root of Zingiber montanum.</title>
        <authorList>
            <person name="Kuncharoen N."/>
            <person name="Kudo T."/>
            <person name="Masahiro Y."/>
            <person name="Ohkuma M."/>
            <person name="Tanasupawat S."/>
        </authorList>
    </citation>
    <scope>NUCLEOTIDE SEQUENCE [LARGE SCALE GENOMIC DNA]</scope>
    <source>
        <strain evidence="1 2">PLAI 1-1</strain>
    </source>
</reference>
<dbReference type="Proteomes" id="UP000292274">
    <property type="component" value="Unassembled WGS sequence"/>
</dbReference>
<protein>
    <submittedName>
        <fullName evidence="1">Uncharacterized protein</fullName>
    </submittedName>
</protein>
<gene>
    <name evidence="1" type="ORF">E0H26_11565</name>
</gene>
<dbReference type="AlphaFoldDB" id="A0A4R0GQD0"/>
<keyword evidence="2" id="KW-1185">Reference proteome</keyword>
<sequence length="64" mass="6720">MFPAQTLAVTVPDLPCGHIPGDLHDGECAYWWGVAAGEYAAPVITLPPHADIPALTDPALREVA</sequence>
<dbReference type="EMBL" id="SJJR01000006">
    <property type="protein sequence ID" value="TCB97718.1"/>
    <property type="molecule type" value="Genomic_DNA"/>
</dbReference>
<evidence type="ECO:0000313" key="2">
    <source>
        <dbReference type="Proteomes" id="UP000292274"/>
    </source>
</evidence>
<accession>A0A4R0GQD0</accession>